<gene>
    <name evidence="1" type="ORF">BDP27DRAFT_1242446</name>
</gene>
<keyword evidence="2" id="KW-1185">Reference proteome</keyword>
<dbReference type="Gene3D" id="3.60.130.30">
    <property type="match status" value="1"/>
</dbReference>
<accession>A0A9P5P9D9</accession>
<protein>
    <submittedName>
        <fullName evidence="1">Uncharacterized protein</fullName>
    </submittedName>
</protein>
<dbReference type="Proteomes" id="UP000772434">
    <property type="component" value="Unassembled WGS sequence"/>
</dbReference>
<dbReference type="AlphaFoldDB" id="A0A9P5P9D9"/>
<name>A0A9P5P9D9_9AGAR</name>
<evidence type="ECO:0000313" key="1">
    <source>
        <dbReference type="EMBL" id="KAF9054923.1"/>
    </source>
</evidence>
<organism evidence="1 2">
    <name type="scientific">Rhodocollybia butyracea</name>
    <dbReference type="NCBI Taxonomy" id="206335"/>
    <lineage>
        <taxon>Eukaryota</taxon>
        <taxon>Fungi</taxon>
        <taxon>Dikarya</taxon>
        <taxon>Basidiomycota</taxon>
        <taxon>Agaricomycotina</taxon>
        <taxon>Agaricomycetes</taxon>
        <taxon>Agaricomycetidae</taxon>
        <taxon>Agaricales</taxon>
        <taxon>Marasmiineae</taxon>
        <taxon>Omphalotaceae</taxon>
        <taxon>Rhodocollybia</taxon>
    </lineage>
</organism>
<dbReference type="EMBL" id="JADNRY010000440">
    <property type="protein sequence ID" value="KAF9054923.1"/>
    <property type="molecule type" value="Genomic_DNA"/>
</dbReference>
<evidence type="ECO:0000313" key="2">
    <source>
        <dbReference type="Proteomes" id="UP000772434"/>
    </source>
</evidence>
<reference evidence="1" key="1">
    <citation type="submission" date="2020-11" db="EMBL/GenBank/DDBJ databases">
        <authorList>
            <consortium name="DOE Joint Genome Institute"/>
            <person name="Ahrendt S."/>
            <person name="Riley R."/>
            <person name="Andreopoulos W."/>
            <person name="Labutti K."/>
            <person name="Pangilinan J."/>
            <person name="Ruiz-Duenas F.J."/>
            <person name="Barrasa J.M."/>
            <person name="Sanchez-Garcia M."/>
            <person name="Camarero S."/>
            <person name="Miyauchi S."/>
            <person name="Serrano A."/>
            <person name="Linde D."/>
            <person name="Babiker R."/>
            <person name="Drula E."/>
            <person name="Ayuso-Fernandez I."/>
            <person name="Pacheco R."/>
            <person name="Padilla G."/>
            <person name="Ferreira P."/>
            <person name="Barriuso J."/>
            <person name="Kellner H."/>
            <person name="Castanera R."/>
            <person name="Alfaro M."/>
            <person name="Ramirez L."/>
            <person name="Pisabarro A.G."/>
            <person name="Kuo A."/>
            <person name="Tritt A."/>
            <person name="Lipzen A."/>
            <person name="He G."/>
            <person name="Yan M."/>
            <person name="Ng V."/>
            <person name="Cullen D."/>
            <person name="Martin F."/>
            <person name="Rosso M.-N."/>
            <person name="Henrissat B."/>
            <person name="Hibbett D."/>
            <person name="Martinez A.T."/>
            <person name="Grigoriev I.V."/>
        </authorList>
    </citation>
    <scope>NUCLEOTIDE SEQUENCE</scope>
    <source>
        <strain evidence="1">AH 40177</strain>
    </source>
</reference>
<dbReference type="OrthoDB" id="3202607at2759"/>
<sequence length="331" mass="36808">MESEAPAASTAYVGLLDQGDEGEGRTWALKELVGPNSKGFTLIKAVPQCPSTTVPLVDANHRVMGLIAYGDSTMAQCAEEAAELMRELRPEACFTGKGIDNRRGHFGNLNAGVAHGGGRLHPANITNTETNAEVIDKLINSTPFQRLSGYATGIFKTWAPRLYEYCSSQYERLLSSDDSFIRIFDNSVMASAAFNFGPRTVCIPHIDFGNLAFLWCWIWGLGWFNWKRGGHLVLWDLRLVIEFPPGTVAAIPSGVCRHGNTRIGKKETRYSFTQYSSGGNFRWVDHGFQTEEKYHASLTAREAEEEQVRKEGRWKMGLNLFSTLEELGLDT</sequence>
<proteinExistence type="predicted"/>
<comment type="caution">
    <text evidence="1">The sequence shown here is derived from an EMBL/GenBank/DDBJ whole genome shotgun (WGS) entry which is preliminary data.</text>
</comment>